<evidence type="ECO:0000313" key="7">
    <source>
        <dbReference type="EMBL" id="QIB66065.1"/>
    </source>
</evidence>
<evidence type="ECO:0000256" key="1">
    <source>
        <dbReference type="ARBA" id="ARBA00006432"/>
    </source>
</evidence>
<dbReference type="InterPro" id="IPR042099">
    <property type="entry name" value="ANL_N_sf"/>
</dbReference>
<dbReference type="RefSeq" id="WP_163495501.1">
    <property type="nucleotide sequence ID" value="NZ_CP048711.1"/>
</dbReference>
<dbReference type="InterPro" id="IPR020845">
    <property type="entry name" value="AMP-binding_CS"/>
</dbReference>
<keyword evidence="8" id="KW-1185">Reference proteome</keyword>
<dbReference type="InterPro" id="IPR000873">
    <property type="entry name" value="AMP-dep_synth/lig_dom"/>
</dbReference>
<dbReference type="PROSITE" id="PS00455">
    <property type="entry name" value="AMP_BINDING"/>
    <property type="match status" value="1"/>
</dbReference>
<organism evidence="7 8">
    <name type="scientific">Kineobactrum salinum</name>
    <dbReference type="NCBI Taxonomy" id="2708301"/>
    <lineage>
        <taxon>Bacteria</taxon>
        <taxon>Pseudomonadati</taxon>
        <taxon>Pseudomonadota</taxon>
        <taxon>Gammaproteobacteria</taxon>
        <taxon>Cellvibrionales</taxon>
        <taxon>Halieaceae</taxon>
        <taxon>Kineobactrum</taxon>
    </lineage>
</organism>
<dbReference type="CDD" id="cd05934">
    <property type="entry name" value="FACL_DitJ_like"/>
    <property type="match status" value="1"/>
</dbReference>
<proteinExistence type="inferred from homology"/>
<dbReference type="GO" id="GO:0005886">
    <property type="term" value="C:plasma membrane"/>
    <property type="evidence" value="ECO:0007669"/>
    <property type="project" value="TreeGrafter"/>
</dbReference>
<evidence type="ECO:0000259" key="5">
    <source>
        <dbReference type="Pfam" id="PF00501"/>
    </source>
</evidence>
<dbReference type="PANTHER" id="PTHR43107:SF15">
    <property type="entry name" value="FATTY ACID TRANSPORT PROTEIN 3, ISOFORM A"/>
    <property type="match status" value="1"/>
</dbReference>
<accession>A0A6C0U6K2</accession>
<dbReference type="KEGG" id="kim:G3T16_12220"/>
<keyword evidence="4" id="KW-0067">ATP-binding</keyword>
<gene>
    <name evidence="7" type="ORF">G3T16_12220</name>
</gene>
<dbReference type="GO" id="GO:0004467">
    <property type="term" value="F:long-chain fatty acid-CoA ligase activity"/>
    <property type="evidence" value="ECO:0007669"/>
    <property type="project" value="TreeGrafter"/>
</dbReference>
<dbReference type="Pfam" id="PF00501">
    <property type="entry name" value="AMP-binding"/>
    <property type="match status" value="1"/>
</dbReference>
<feature type="domain" description="AMP-binding enzyme C-terminal" evidence="6">
    <location>
        <begin position="426"/>
        <end position="499"/>
    </location>
</feature>
<dbReference type="Gene3D" id="3.40.50.12780">
    <property type="entry name" value="N-terminal domain of ligase-like"/>
    <property type="match status" value="1"/>
</dbReference>
<dbReference type="GO" id="GO:0005324">
    <property type="term" value="F:long-chain fatty acid transmembrane transporter activity"/>
    <property type="evidence" value="ECO:0007669"/>
    <property type="project" value="TreeGrafter"/>
</dbReference>
<dbReference type="SUPFAM" id="SSF56801">
    <property type="entry name" value="Acetyl-CoA synthetase-like"/>
    <property type="match status" value="1"/>
</dbReference>
<sequence length="527" mass="57924">MVQSFIDRTVHGVVTQLAAERGDDVFLYFGEQQYSYVDIHAAATRVAAGLSQLGVARGDKVAIMMGNRPEYLFCWFGLSMLGAVEVPLNTAHKGQLLAYMLNQADCGTLVIEADYLVQLEAVLPTLDKLRHVVVLGEPGGGLPGVAAFGWDAVVANDGVFQAPKVLRSDPCAIMFTSGTTGPSKGAVLPQNYQLAMAEIICKMAQYTCGDRLYNALPLFHGNAQTLSTMPALISGASMVLKPRFSASDFWVDVRRYGCTEFNYIGGILAILLKADPQPDDADNPLRVLVGAGANKQVFEAFEERFAVRLVEGYGMSEIGAPLNTSLADRRPGSCGTLNPGYQIRLVDDDGDEVAADTPGELLVRPLRPHAMMQEYYGMPEKTVEAWQDLWFHTGDCLQYDADGYYYFIDRKKDALRRRGENISSFEVERGVNSHPAVLESAAVAVRSELGEDEVMICVALRPGSSLTAEALVAHCEQEMAYFMVPRYVRFMQKLPKTPTERVQKYLLREAGVTADTFDREEARHARA</sequence>
<evidence type="ECO:0000256" key="4">
    <source>
        <dbReference type="ARBA" id="ARBA00022840"/>
    </source>
</evidence>
<dbReference type="Proteomes" id="UP000477680">
    <property type="component" value="Chromosome"/>
</dbReference>
<dbReference type="InterPro" id="IPR045851">
    <property type="entry name" value="AMP-bd_C_sf"/>
</dbReference>
<dbReference type="InterPro" id="IPR025110">
    <property type="entry name" value="AMP-bd_C"/>
</dbReference>
<reference evidence="7 8" key="1">
    <citation type="submission" date="2020-02" db="EMBL/GenBank/DDBJ databases">
        <title>Genome sequencing for Kineobactrum sp. M2.</title>
        <authorList>
            <person name="Park S.-J."/>
        </authorList>
    </citation>
    <scope>NUCLEOTIDE SEQUENCE [LARGE SCALE GENOMIC DNA]</scope>
    <source>
        <strain evidence="7 8">M2</strain>
    </source>
</reference>
<evidence type="ECO:0000313" key="8">
    <source>
        <dbReference type="Proteomes" id="UP000477680"/>
    </source>
</evidence>
<dbReference type="GO" id="GO:0044539">
    <property type="term" value="P:long-chain fatty acid import into cell"/>
    <property type="evidence" value="ECO:0007669"/>
    <property type="project" value="TreeGrafter"/>
</dbReference>
<evidence type="ECO:0000259" key="6">
    <source>
        <dbReference type="Pfam" id="PF13193"/>
    </source>
</evidence>
<evidence type="ECO:0000256" key="2">
    <source>
        <dbReference type="ARBA" id="ARBA00022598"/>
    </source>
</evidence>
<dbReference type="EMBL" id="CP048711">
    <property type="protein sequence ID" value="QIB66065.1"/>
    <property type="molecule type" value="Genomic_DNA"/>
</dbReference>
<keyword evidence="3" id="KW-0547">Nucleotide-binding</keyword>
<dbReference type="PANTHER" id="PTHR43107">
    <property type="entry name" value="LONG-CHAIN FATTY ACID TRANSPORT PROTEIN"/>
    <property type="match status" value="1"/>
</dbReference>
<dbReference type="Gene3D" id="3.30.300.30">
    <property type="match status" value="1"/>
</dbReference>
<dbReference type="GO" id="GO:0005524">
    <property type="term" value="F:ATP binding"/>
    <property type="evidence" value="ECO:0007669"/>
    <property type="project" value="UniProtKB-KW"/>
</dbReference>
<feature type="domain" description="AMP-dependent synthetase/ligase" evidence="5">
    <location>
        <begin position="18"/>
        <end position="376"/>
    </location>
</feature>
<keyword evidence="2" id="KW-0436">Ligase</keyword>
<dbReference type="AlphaFoldDB" id="A0A6C0U6K2"/>
<evidence type="ECO:0000256" key="3">
    <source>
        <dbReference type="ARBA" id="ARBA00022741"/>
    </source>
</evidence>
<name>A0A6C0U6K2_9GAMM</name>
<protein>
    <submittedName>
        <fullName evidence="7">AMP-binding protein</fullName>
    </submittedName>
</protein>
<dbReference type="Pfam" id="PF13193">
    <property type="entry name" value="AMP-binding_C"/>
    <property type="match status" value="1"/>
</dbReference>
<comment type="similarity">
    <text evidence="1">Belongs to the ATP-dependent AMP-binding enzyme family.</text>
</comment>